<feature type="non-terminal residue" evidence="8">
    <location>
        <position position="1"/>
    </location>
</feature>
<evidence type="ECO:0000256" key="6">
    <source>
        <dbReference type="ARBA" id="ARBA00023033"/>
    </source>
</evidence>
<evidence type="ECO:0000256" key="2">
    <source>
        <dbReference type="ARBA" id="ARBA00022630"/>
    </source>
</evidence>
<evidence type="ECO:0000313" key="8">
    <source>
        <dbReference type="EMBL" id="CAK9046782.1"/>
    </source>
</evidence>
<evidence type="ECO:0000256" key="3">
    <source>
        <dbReference type="ARBA" id="ARBA00022827"/>
    </source>
</evidence>
<organism evidence="8 9">
    <name type="scientific">Durusdinium trenchii</name>
    <dbReference type="NCBI Taxonomy" id="1381693"/>
    <lineage>
        <taxon>Eukaryota</taxon>
        <taxon>Sar</taxon>
        <taxon>Alveolata</taxon>
        <taxon>Dinophyceae</taxon>
        <taxon>Suessiales</taxon>
        <taxon>Symbiodiniaceae</taxon>
        <taxon>Durusdinium</taxon>
    </lineage>
</organism>
<sequence length="686" mass="74138">GYVGGRSINLALSIRGITALKAAGIADQVLADALPMPGRIMHPESLTDATGKGTIYQPYSQDPADAILSVSRGGLNIALLDAAEQTPGVEIRFDHRCTHVDLDSASATFDTPDGEVTLQGRVLIGADGAFSAVRHAMQMTDRFDYSQSYLEAGYKELHIPAPQDLPDLPAGVADEFGGYAMDPKGLHIWAGRGGGASMMIALPNPDKSFTCTLFWPYAGTHGFDAVEPLSDRALRTFFDEHYPDTRWLMPTLVEDFRANPTSSLVTVRCRPWRRGKSLILGDAAHAIVPFFGQGMNAAFEDCRVLAEMIEQSGGDIEGVMDPFWQARVANANAIADMAIANFSEMREKVADEAFLYHKKVEQAVHAELGDEMPERATPLYNLVSFTNVPYADALRRGRQLDDTIARIASLVPSKRADELDPAAWRELGDRASLERGTMRAYLSVVPIAAAVLFGGCGEQTPAVVAQADPPVSGSAGEEYMSLHAALGKPFLDRVAMVEGPPSDSLVQELDANKDLIDRLAYATRMDECDWGLPDDFGMDTLLPHLSKVRSLARVLNVDARRLAASGDGDAASRRVAGIVRLANHTAEEGAQSIIEWAVAIALLGLAADAAVYCATDFDAQQRGRVQAELESVDLDDPYSLDARLQQDREMSAAAGVDSADEQQMRDAFARVRQDVERAIEALKSGS</sequence>
<comment type="caution">
    <text evidence="8">The sequence shown here is derived from an EMBL/GenBank/DDBJ whole genome shotgun (WGS) entry which is preliminary data.</text>
</comment>
<dbReference type="EMBL" id="CAXAMM010019967">
    <property type="protein sequence ID" value="CAK9046782.1"/>
    <property type="molecule type" value="Genomic_DNA"/>
</dbReference>
<dbReference type="InterPro" id="IPR036188">
    <property type="entry name" value="FAD/NAD-bd_sf"/>
</dbReference>
<dbReference type="PANTHER" id="PTHR46028">
    <property type="entry name" value="KYNURENINE 3-MONOOXYGENASE"/>
    <property type="match status" value="1"/>
</dbReference>
<dbReference type="Pfam" id="PF01494">
    <property type="entry name" value="FAD_binding_3"/>
    <property type="match status" value="1"/>
</dbReference>
<evidence type="ECO:0000256" key="4">
    <source>
        <dbReference type="ARBA" id="ARBA00022857"/>
    </source>
</evidence>
<feature type="domain" description="FAD-binding" evidence="7">
    <location>
        <begin position="15"/>
        <end position="307"/>
    </location>
</feature>
<keyword evidence="2" id="KW-0285">Flavoprotein</keyword>
<keyword evidence="5" id="KW-0560">Oxidoreductase</keyword>
<dbReference type="InterPro" id="IPR002938">
    <property type="entry name" value="FAD-bd"/>
</dbReference>
<gene>
    <name evidence="8" type="ORF">SCF082_LOCUS26286</name>
</gene>
<dbReference type="Gene3D" id="3.50.50.60">
    <property type="entry name" value="FAD/NAD(P)-binding domain"/>
    <property type="match status" value="1"/>
</dbReference>
<reference evidence="8 9" key="1">
    <citation type="submission" date="2024-02" db="EMBL/GenBank/DDBJ databases">
        <authorList>
            <person name="Chen Y."/>
            <person name="Shah S."/>
            <person name="Dougan E. K."/>
            <person name="Thang M."/>
            <person name="Chan C."/>
        </authorList>
    </citation>
    <scope>NUCLEOTIDE SEQUENCE [LARGE SCALE GENOMIC DNA]</scope>
</reference>
<accession>A0ABP0M5N0</accession>
<evidence type="ECO:0000256" key="5">
    <source>
        <dbReference type="ARBA" id="ARBA00023002"/>
    </source>
</evidence>
<keyword evidence="3" id="KW-0274">FAD</keyword>
<dbReference type="Proteomes" id="UP001642464">
    <property type="component" value="Unassembled WGS sequence"/>
</dbReference>
<dbReference type="PRINTS" id="PR00420">
    <property type="entry name" value="RNGMNOXGNASE"/>
</dbReference>
<evidence type="ECO:0000256" key="1">
    <source>
        <dbReference type="ARBA" id="ARBA00001974"/>
    </source>
</evidence>
<dbReference type="PANTHER" id="PTHR46028:SF2">
    <property type="entry name" value="KYNURENINE 3-MONOOXYGENASE"/>
    <property type="match status" value="1"/>
</dbReference>
<proteinExistence type="predicted"/>
<keyword evidence="4" id="KW-0521">NADP</keyword>
<dbReference type="SUPFAM" id="SSF51905">
    <property type="entry name" value="FAD/NAD(P)-binding domain"/>
    <property type="match status" value="1"/>
</dbReference>
<name>A0ABP0M5N0_9DINO</name>
<keyword evidence="9" id="KW-1185">Reference proteome</keyword>
<comment type="cofactor">
    <cofactor evidence="1">
        <name>FAD</name>
        <dbReference type="ChEBI" id="CHEBI:57692"/>
    </cofactor>
</comment>
<protein>
    <submittedName>
        <fullName evidence="8">Kynurenine 3-monooxygenase (Kynurenine 3-hydroxylase)</fullName>
    </submittedName>
</protein>
<evidence type="ECO:0000259" key="7">
    <source>
        <dbReference type="Pfam" id="PF01494"/>
    </source>
</evidence>
<keyword evidence="6" id="KW-0503">Monooxygenase</keyword>
<evidence type="ECO:0000313" key="9">
    <source>
        <dbReference type="Proteomes" id="UP001642464"/>
    </source>
</evidence>